<feature type="transmembrane region" description="Helical" evidence="6">
    <location>
        <begin position="494"/>
        <end position="514"/>
    </location>
</feature>
<dbReference type="PANTHER" id="PTHR23502">
    <property type="entry name" value="MAJOR FACILITATOR SUPERFAMILY"/>
    <property type="match status" value="1"/>
</dbReference>
<dbReference type="GO" id="GO:0005886">
    <property type="term" value="C:plasma membrane"/>
    <property type="evidence" value="ECO:0007669"/>
    <property type="project" value="TreeGrafter"/>
</dbReference>
<feature type="transmembrane region" description="Helical" evidence="6">
    <location>
        <begin position="526"/>
        <end position="547"/>
    </location>
</feature>
<feature type="transmembrane region" description="Helical" evidence="6">
    <location>
        <begin position="465"/>
        <end position="482"/>
    </location>
</feature>
<dbReference type="InterPro" id="IPR020846">
    <property type="entry name" value="MFS_dom"/>
</dbReference>
<feature type="compositionally biased region" description="Polar residues" evidence="5">
    <location>
        <begin position="81"/>
        <end position="98"/>
    </location>
</feature>
<gene>
    <name evidence="8" type="ORF">B0T15DRAFT_526240</name>
</gene>
<evidence type="ECO:0000259" key="7">
    <source>
        <dbReference type="PROSITE" id="PS50850"/>
    </source>
</evidence>
<keyword evidence="4 6" id="KW-0472">Membrane</keyword>
<feature type="transmembrane region" description="Helical" evidence="6">
    <location>
        <begin position="259"/>
        <end position="282"/>
    </location>
</feature>
<dbReference type="RefSeq" id="XP_062724904.1">
    <property type="nucleotide sequence ID" value="XM_062868894.1"/>
</dbReference>
<feature type="compositionally biased region" description="Low complexity" evidence="5">
    <location>
        <begin position="8"/>
        <end position="17"/>
    </location>
</feature>
<feature type="transmembrane region" description="Helical" evidence="6">
    <location>
        <begin position="130"/>
        <end position="154"/>
    </location>
</feature>
<dbReference type="Pfam" id="PF07690">
    <property type="entry name" value="MFS_1"/>
    <property type="match status" value="1"/>
</dbReference>
<evidence type="ECO:0000256" key="3">
    <source>
        <dbReference type="ARBA" id="ARBA00022989"/>
    </source>
</evidence>
<keyword evidence="3 6" id="KW-1133">Transmembrane helix</keyword>
<evidence type="ECO:0000256" key="5">
    <source>
        <dbReference type="SAM" id="MobiDB-lite"/>
    </source>
</evidence>
<reference evidence="8" key="2">
    <citation type="submission" date="2023-06" db="EMBL/GenBank/DDBJ databases">
        <authorList>
            <consortium name="Lawrence Berkeley National Laboratory"/>
            <person name="Mondo S.J."/>
            <person name="Hensen N."/>
            <person name="Bonometti L."/>
            <person name="Westerberg I."/>
            <person name="Brannstrom I.O."/>
            <person name="Guillou S."/>
            <person name="Cros-Aarteil S."/>
            <person name="Calhoun S."/>
            <person name="Haridas S."/>
            <person name="Kuo A."/>
            <person name="Pangilinan J."/>
            <person name="Riley R."/>
            <person name="Labutti K."/>
            <person name="Andreopoulos B."/>
            <person name="Lipzen A."/>
            <person name="Chen C."/>
            <person name="Yanf M."/>
            <person name="Daum C."/>
            <person name="Ng V."/>
            <person name="Clum A."/>
            <person name="Steindorff A."/>
            <person name="Ohm R."/>
            <person name="Martin F."/>
            <person name="Silar P."/>
            <person name="Natvig D."/>
            <person name="Lalanne C."/>
            <person name="Gautier V."/>
            <person name="Ament-Velasquez S.L."/>
            <person name="Kruys A."/>
            <person name="Hutchinson M.I."/>
            <person name="Powell A.J."/>
            <person name="Barry K."/>
            <person name="Miller A.N."/>
            <person name="Grigoriev I.V."/>
            <person name="Debuchy R."/>
            <person name="Gladieux P."/>
            <person name="Thoren M.H."/>
            <person name="Johannesson H."/>
        </authorList>
    </citation>
    <scope>NUCLEOTIDE SEQUENCE</scope>
    <source>
        <strain evidence="8">CBS 333.67</strain>
    </source>
</reference>
<dbReference type="Gene3D" id="1.20.1250.20">
    <property type="entry name" value="MFS general substrate transporter like domains"/>
    <property type="match status" value="1"/>
</dbReference>
<dbReference type="SUPFAM" id="SSF103473">
    <property type="entry name" value="MFS general substrate transporter"/>
    <property type="match status" value="1"/>
</dbReference>
<dbReference type="GO" id="GO:0015203">
    <property type="term" value="F:polyamine transmembrane transporter activity"/>
    <property type="evidence" value="ECO:0007669"/>
    <property type="project" value="TreeGrafter"/>
</dbReference>
<dbReference type="PROSITE" id="PS50850">
    <property type="entry name" value="MFS"/>
    <property type="match status" value="1"/>
</dbReference>
<dbReference type="AlphaFoldDB" id="A0AAJ0M522"/>
<evidence type="ECO:0000256" key="4">
    <source>
        <dbReference type="ARBA" id="ARBA00023136"/>
    </source>
</evidence>
<evidence type="ECO:0000313" key="9">
    <source>
        <dbReference type="Proteomes" id="UP001273166"/>
    </source>
</evidence>
<evidence type="ECO:0000256" key="6">
    <source>
        <dbReference type="SAM" id="Phobius"/>
    </source>
</evidence>
<comment type="subcellular location">
    <subcellularLocation>
        <location evidence="1">Membrane</location>
        <topology evidence="1">Multi-pass membrane protein</topology>
    </subcellularLocation>
</comment>
<comment type="caution">
    <text evidence="8">The sequence shown here is derived from an EMBL/GenBank/DDBJ whole genome shotgun (WGS) entry which is preliminary data.</text>
</comment>
<dbReference type="PANTHER" id="PTHR23502:SF5">
    <property type="entry name" value="QUINIDINE RESISTANCE PROTEIN 3"/>
    <property type="match status" value="1"/>
</dbReference>
<sequence length="594" mass="64571">MAVGEANPVPAGDVAGPDPDPPRLDGEDSGGAAPDRVRGGEKEKPVVDTSEDEHDASVEAEVEVGQGREQSNGEEARTTTDNRAPSQRASSFANTNTKAVPRGQRRGLLGRFTLIPEVEKPYEYKNTTKWMITAVVALAAAAAPMGSAIFLPALHAMSVDLGVSETVTNLTISFYMLAMSIFPLWWSSFSETLGRRTIYMVSFSLFLVFSVLSAVSVNIGMLIIMRILGGGASASVQAVGAGTIADIWETHERGRAMGIFYLGPLVGPLCAPIIGGALAQGFGWRATMWFLAIYGAVMLLMLLFCLPETLAKRNNPPPPAASAAVTTTTITTTTGTPLQRVTTTQSIKRTAALLKRLLLDPLLVILHLRQPPVFITVYCASIAFFSLFVLNISIQSTFSRPPYSFAPIPLGLCYLAPSLGYIFASSFGGRWIDYIMAREARRAERYDPQTGGLVYRPEDRMRENMWLAATLYPGAMVWYGWTAQRGVHFMVPEVANFFFGLGSMLVFGVTTTMLTEFMPRRSSSGVAVNNFVRNIFSCVGSVVAQPLIEAMGNGWLCTMVGLFAWVTGNAAIWALSRYGARWREEMDRKLNQGS</sequence>
<dbReference type="EMBL" id="JAUDZG010000002">
    <property type="protein sequence ID" value="KAK3309124.1"/>
    <property type="molecule type" value="Genomic_DNA"/>
</dbReference>
<feature type="transmembrane region" description="Helical" evidence="6">
    <location>
        <begin position="166"/>
        <end position="186"/>
    </location>
</feature>
<name>A0AAJ0M522_9PEZI</name>
<feature type="compositionally biased region" description="Acidic residues" evidence="5">
    <location>
        <begin position="49"/>
        <end position="62"/>
    </location>
</feature>
<keyword evidence="2 6" id="KW-0812">Transmembrane</keyword>
<dbReference type="CDD" id="cd17323">
    <property type="entry name" value="MFS_Tpo1_MDR_like"/>
    <property type="match status" value="1"/>
</dbReference>
<dbReference type="GeneID" id="87887723"/>
<organism evidence="8 9">
    <name type="scientific">Chaetomium strumarium</name>
    <dbReference type="NCBI Taxonomy" id="1170767"/>
    <lineage>
        <taxon>Eukaryota</taxon>
        <taxon>Fungi</taxon>
        <taxon>Dikarya</taxon>
        <taxon>Ascomycota</taxon>
        <taxon>Pezizomycotina</taxon>
        <taxon>Sordariomycetes</taxon>
        <taxon>Sordariomycetidae</taxon>
        <taxon>Sordariales</taxon>
        <taxon>Chaetomiaceae</taxon>
        <taxon>Chaetomium</taxon>
    </lineage>
</organism>
<protein>
    <submittedName>
        <fullName evidence="8">Major facilitator superfamily domain-containing protein</fullName>
    </submittedName>
</protein>
<dbReference type="InterPro" id="IPR036259">
    <property type="entry name" value="MFS_trans_sf"/>
</dbReference>
<dbReference type="GO" id="GO:0010509">
    <property type="term" value="P:intracellular polyamine homeostasis"/>
    <property type="evidence" value="ECO:0007669"/>
    <property type="project" value="TreeGrafter"/>
</dbReference>
<dbReference type="InterPro" id="IPR011701">
    <property type="entry name" value="MFS"/>
</dbReference>
<accession>A0AAJ0M522</accession>
<keyword evidence="9" id="KW-1185">Reference proteome</keyword>
<reference evidence="8" key="1">
    <citation type="journal article" date="2023" name="Mol. Phylogenet. Evol.">
        <title>Genome-scale phylogeny and comparative genomics of the fungal order Sordariales.</title>
        <authorList>
            <person name="Hensen N."/>
            <person name="Bonometti L."/>
            <person name="Westerberg I."/>
            <person name="Brannstrom I.O."/>
            <person name="Guillou S."/>
            <person name="Cros-Aarteil S."/>
            <person name="Calhoun S."/>
            <person name="Haridas S."/>
            <person name="Kuo A."/>
            <person name="Mondo S."/>
            <person name="Pangilinan J."/>
            <person name="Riley R."/>
            <person name="LaButti K."/>
            <person name="Andreopoulos B."/>
            <person name="Lipzen A."/>
            <person name="Chen C."/>
            <person name="Yan M."/>
            <person name="Daum C."/>
            <person name="Ng V."/>
            <person name="Clum A."/>
            <person name="Steindorff A."/>
            <person name="Ohm R.A."/>
            <person name="Martin F."/>
            <person name="Silar P."/>
            <person name="Natvig D.O."/>
            <person name="Lalanne C."/>
            <person name="Gautier V."/>
            <person name="Ament-Velasquez S.L."/>
            <person name="Kruys A."/>
            <person name="Hutchinson M.I."/>
            <person name="Powell A.J."/>
            <person name="Barry K."/>
            <person name="Miller A.N."/>
            <person name="Grigoriev I.V."/>
            <person name="Debuchy R."/>
            <person name="Gladieux P."/>
            <person name="Hiltunen Thoren M."/>
            <person name="Johannesson H."/>
        </authorList>
    </citation>
    <scope>NUCLEOTIDE SEQUENCE</scope>
    <source>
        <strain evidence="8">CBS 333.67</strain>
    </source>
</reference>
<evidence type="ECO:0000313" key="8">
    <source>
        <dbReference type="EMBL" id="KAK3309124.1"/>
    </source>
</evidence>
<proteinExistence type="predicted"/>
<feature type="domain" description="Major facilitator superfamily (MFS) profile" evidence="7">
    <location>
        <begin position="132"/>
        <end position="594"/>
    </location>
</feature>
<dbReference type="Proteomes" id="UP001273166">
    <property type="component" value="Unassembled WGS sequence"/>
</dbReference>
<feature type="transmembrane region" description="Helical" evidence="6">
    <location>
        <begin position="373"/>
        <end position="394"/>
    </location>
</feature>
<feature type="transmembrane region" description="Helical" evidence="6">
    <location>
        <begin position="414"/>
        <end position="432"/>
    </location>
</feature>
<feature type="transmembrane region" description="Helical" evidence="6">
    <location>
        <begin position="223"/>
        <end position="247"/>
    </location>
</feature>
<evidence type="ECO:0000256" key="1">
    <source>
        <dbReference type="ARBA" id="ARBA00004141"/>
    </source>
</evidence>
<evidence type="ECO:0000256" key="2">
    <source>
        <dbReference type="ARBA" id="ARBA00022692"/>
    </source>
</evidence>
<feature type="compositionally biased region" description="Basic and acidic residues" evidence="5">
    <location>
        <begin position="35"/>
        <end position="46"/>
    </location>
</feature>
<feature type="transmembrane region" description="Helical" evidence="6">
    <location>
        <begin position="553"/>
        <end position="576"/>
    </location>
</feature>
<feature type="region of interest" description="Disordered" evidence="5">
    <location>
        <begin position="1"/>
        <end position="100"/>
    </location>
</feature>
<feature type="transmembrane region" description="Helical" evidence="6">
    <location>
        <begin position="288"/>
        <end position="306"/>
    </location>
</feature>
<feature type="transmembrane region" description="Helical" evidence="6">
    <location>
        <begin position="198"/>
        <end position="217"/>
    </location>
</feature>